<reference evidence="3 4" key="1">
    <citation type="journal article" date="2020" name="Nat. Commun.">
        <title>Genome of Tripterygium wilfordii and identification of cytochrome P450 involved in triptolide biosynthesis.</title>
        <authorList>
            <person name="Tu L."/>
            <person name="Su P."/>
            <person name="Zhang Z."/>
            <person name="Gao L."/>
            <person name="Wang J."/>
            <person name="Hu T."/>
            <person name="Zhou J."/>
            <person name="Zhang Y."/>
            <person name="Zhao Y."/>
            <person name="Liu Y."/>
            <person name="Song Y."/>
            <person name="Tong Y."/>
            <person name="Lu Y."/>
            <person name="Yang J."/>
            <person name="Xu C."/>
            <person name="Jia M."/>
            <person name="Peters R.J."/>
            <person name="Huang L."/>
            <person name="Gao W."/>
        </authorList>
    </citation>
    <scope>NUCLEOTIDE SEQUENCE [LARGE SCALE GENOMIC DNA]</scope>
    <source>
        <strain evidence="4">cv. XIE 37</strain>
        <tissue evidence="3">Leaf</tissue>
    </source>
</reference>
<dbReference type="InParanoid" id="A0A7J7BWS4"/>
<name>A0A7J7BWS4_TRIWF</name>
<dbReference type="PANTHER" id="PTHR31676:SF115">
    <property type="entry name" value="DUF538 DOMAIN-CONTAINING PROTEIN"/>
    <property type="match status" value="1"/>
</dbReference>
<feature type="transmembrane region" description="Helical" evidence="2">
    <location>
        <begin position="227"/>
        <end position="246"/>
    </location>
</feature>
<dbReference type="InterPro" id="IPR007493">
    <property type="entry name" value="DUF538"/>
</dbReference>
<feature type="transmembrane region" description="Helical" evidence="2">
    <location>
        <begin position="197"/>
        <end position="220"/>
    </location>
</feature>
<feature type="region of interest" description="Disordered" evidence="1">
    <location>
        <begin position="139"/>
        <end position="160"/>
    </location>
</feature>
<dbReference type="Gene3D" id="2.30.240.10">
    <property type="entry name" value="At5g01610-like"/>
    <property type="match status" value="1"/>
</dbReference>
<proteinExistence type="predicted"/>
<dbReference type="SUPFAM" id="SSF141562">
    <property type="entry name" value="At5g01610-like"/>
    <property type="match status" value="1"/>
</dbReference>
<dbReference type="AlphaFoldDB" id="A0A7J7BWS4"/>
<dbReference type="InterPro" id="IPR036758">
    <property type="entry name" value="At5g01610-like"/>
</dbReference>
<keyword evidence="4" id="KW-1185">Reference proteome</keyword>
<evidence type="ECO:0000313" key="4">
    <source>
        <dbReference type="Proteomes" id="UP000593562"/>
    </source>
</evidence>
<keyword evidence="2" id="KW-1133">Transmembrane helix</keyword>
<dbReference type="PANTHER" id="PTHR31676">
    <property type="entry name" value="T31J12.3 PROTEIN-RELATED"/>
    <property type="match status" value="1"/>
</dbReference>
<dbReference type="Pfam" id="PF04398">
    <property type="entry name" value="DUF538"/>
    <property type="match status" value="1"/>
</dbReference>
<evidence type="ECO:0000313" key="3">
    <source>
        <dbReference type="EMBL" id="KAF5726332.1"/>
    </source>
</evidence>
<organism evidence="3 4">
    <name type="scientific">Tripterygium wilfordii</name>
    <name type="common">Thunder God vine</name>
    <dbReference type="NCBI Taxonomy" id="458696"/>
    <lineage>
        <taxon>Eukaryota</taxon>
        <taxon>Viridiplantae</taxon>
        <taxon>Streptophyta</taxon>
        <taxon>Embryophyta</taxon>
        <taxon>Tracheophyta</taxon>
        <taxon>Spermatophyta</taxon>
        <taxon>Magnoliopsida</taxon>
        <taxon>eudicotyledons</taxon>
        <taxon>Gunneridae</taxon>
        <taxon>Pentapetalae</taxon>
        <taxon>rosids</taxon>
        <taxon>fabids</taxon>
        <taxon>Celastrales</taxon>
        <taxon>Celastraceae</taxon>
        <taxon>Tripterygium</taxon>
    </lineage>
</organism>
<evidence type="ECO:0000256" key="1">
    <source>
        <dbReference type="SAM" id="MobiDB-lite"/>
    </source>
</evidence>
<accession>A0A7J7BWS4</accession>
<dbReference type="EMBL" id="JAAARO010000022">
    <property type="protein sequence ID" value="KAF5726332.1"/>
    <property type="molecule type" value="Genomic_DNA"/>
</dbReference>
<keyword evidence="2" id="KW-0812">Transmembrane</keyword>
<protein>
    <submittedName>
        <fullName evidence="3">Uncharacterized protein</fullName>
    </submittedName>
</protein>
<keyword evidence="2" id="KW-0472">Membrane</keyword>
<evidence type="ECO:0000256" key="2">
    <source>
        <dbReference type="SAM" id="Phobius"/>
    </source>
</evidence>
<sequence>MGPRPKYRNFPHFLSYSYAFPHFVVLLLLTLLSFASSTLQSQSPTIYDHLRKNGLPTGLLPEGITEFTLDATTGEFQIKLTQPCNAKFENELPYDFNITGSSSFGKIGNLSGVNQQEMFCGSPSKSFFETAPDCTAVDPGDDGIDSSGSEGSKNQPENLQVDTGKDHTVLVCVACSPVVETFRPDSCQCRRAVTWSIWLYVTGTCLFYFGSLDFLAVFVFGGHTTVMSGFIIVNTCLVLCSGFSLAEVCCVDCGLGLIFVECEISGTSQCKGSPN</sequence>
<dbReference type="Proteomes" id="UP000593562">
    <property type="component" value="Unassembled WGS sequence"/>
</dbReference>
<gene>
    <name evidence="3" type="ORF">HS088_TW22G00009</name>
</gene>
<comment type="caution">
    <text evidence="3">The sequence shown here is derived from an EMBL/GenBank/DDBJ whole genome shotgun (WGS) entry which is preliminary data.</text>
</comment>